<feature type="region of interest" description="Disordered" evidence="6">
    <location>
        <begin position="1"/>
        <end position="25"/>
    </location>
</feature>
<evidence type="ECO:0000256" key="7">
    <source>
        <dbReference type="SAM" id="Phobius"/>
    </source>
</evidence>
<feature type="transmembrane region" description="Helical" evidence="7">
    <location>
        <begin position="37"/>
        <end position="56"/>
    </location>
</feature>
<feature type="transmembrane region" description="Helical" evidence="7">
    <location>
        <begin position="364"/>
        <end position="384"/>
    </location>
</feature>
<evidence type="ECO:0000256" key="2">
    <source>
        <dbReference type="ARBA" id="ARBA00009773"/>
    </source>
</evidence>
<feature type="compositionally biased region" description="Pro residues" evidence="6">
    <location>
        <begin position="1"/>
        <end position="17"/>
    </location>
</feature>
<keyword evidence="5 7" id="KW-0472">Membrane</keyword>
<comment type="subcellular location">
    <subcellularLocation>
        <location evidence="1">Membrane</location>
        <topology evidence="1">Multi-pass membrane protein</topology>
    </subcellularLocation>
</comment>
<dbReference type="PANTHER" id="PTHR21716">
    <property type="entry name" value="TRANSMEMBRANE PROTEIN"/>
    <property type="match status" value="1"/>
</dbReference>
<feature type="transmembrane region" description="Helical" evidence="7">
    <location>
        <begin position="326"/>
        <end position="344"/>
    </location>
</feature>
<dbReference type="EMBL" id="NKUF01000012">
    <property type="protein sequence ID" value="PYD63384.1"/>
    <property type="molecule type" value="Genomic_DNA"/>
</dbReference>
<dbReference type="AlphaFoldDB" id="A0A318PTS6"/>
<proteinExistence type="inferred from homology"/>
<dbReference type="Pfam" id="PF01594">
    <property type="entry name" value="AI-2E_transport"/>
    <property type="match status" value="1"/>
</dbReference>
<feature type="transmembrane region" description="Helical" evidence="7">
    <location>
        <begin position="196"/>
        <end position="218"/>
    </location>
</feature>
<comment type="caution">
    <text evidence="8">The sequence shown here is derived from an EMBL/GenBank/DDBJ whole genome shotgun (WGS) entry which is preliminary data.</text>
</comment>
<keyword evidence="3 7" id="KW-0812">Transmembrane</keyword>
<dbReference type="PANTHER" id="PTHR21716:SF16">
    <property type="entry name" value="BLL1467 PROTEIN"/>
    <property type="match status" value="1"/>
</dbReference>
<evidence type="ECO:0000256" key="3">
    <source>
        <dbReference type="ARBA" id="ARBA00022692"/>
    </source>
</evidence>
<name>A0A318PTS6_9PROT</name>
<reference evidence="8 9" key="1">
    <citation type="submission" date="2017-07" db="EMBL/GenBank/DDBJ databases">
        <title>A draft genome sequence of Gluconacetobacter entanii LTH 4560.</title>
        <authorList>
            <person name="Skraban J."/>
            <person name="Cleenwerck I."/>
            <person name="Vandamme P."/>
            <person name="Trcek J."/>
        </authorList>
    </citation>
    <scope>NUCLEOTIDE SEQUENCE [LARGE SCALE GENOMIC DNA]</scope>
    <source>
        <strain evidence="8 9">LTH 4560</strain>
    </source>
</reference>
<feature type="transmembrane region" description="Helical" evidence="7">
    <location>
        <begin position="254"/>
        <end position="278"/>
    </location>
</feature>
<dbReference type="Proteomes" id="UP000248301">
    <property type="component" value="Unassembled WGS sequence"/>
</dbReference>
<feature type="transmembrane region" description="Helical" evidence="7">
    <location>
        <begin position="62"/>
        <end position="83"/>
    </location>
</feature>
<dbReference type="GO" id="GO:0016020">
    <property type="term" value="C:membrane"/>
    <property type="evidence" value="ECO:0007669"/>
    <property type="project" value="UniProtKB-SubCell"/>
</dbReference>
<evidence type="ECO:0000256" key="6">
    <source>
        <dbReference type="SAM" id="MobiDB-lite"/>
    </source>
</evidence>
<evidence type="ECO:0000256" key="5">
    <source>
        <dbReference type="ARBA" id="ARBA00023136"/>
    </source>
</evidence>
<protein>
    <submittedName>
        <fullName evidence="8">AI-2E family transporter</fullName>
    </submittedName>
</protein>
<comment type="similarity">
    <text evidence="2">Belongs to the autoinducer-2 exporter (AI-2E) (TC 2.A.86) family.</text>
</comment>
<dbReference type="InterPro" id="IPR002549">
    <property type="entry name" value="AI-2E-like"/>
</dbReference>
<evidence type="ECO:0000256" key="1">
    <source>
        <dbReference type="ARBA" id="ARBA00004141"/>
    </source>
</evidence>
<feature type="transmembrane region" description="Helical" evidence="7">
    <location>
        <begin position="95"/>
        <end position="121"/>
    </location>
</feature>
<gene>
    <name evidence="8" type="ORF">CFR72_07295</name>
</gene>
<accession>A0A318PTS6</accession>
<evidence type="ECO:0000256" key="4">
    <source>
        <dbReference type="ARBA" id="ARBA00022989"/>
    </source>
</evidence>
<sequence>MPPEETMPTPPDTPSPAPSYESMQQHRAREVMRHTRMDLKTACLLVLSILAVFYTLYFAASIILPMILALVVNLLLSAPMRFLHLKMKLPKPLAALILILGVFGVVGAIGTAISVPAAGWIERAPEAMNALGERLAFLRGPIHLLNTASERIENFMTIAGSHLDHTTAKAGSDDTNHIVMSAAPASGGLDSFGSSLLLGTRAFVGQFFTMILMLFFLLAQGDSLLRRFVEIMPTFADKRRTVQIAYQIERNVSLYLATITIINSLVGLANMLQCWLLGMPNPLLWGVMAFLLNYIPIIGPMMGITIYFLVGLFTFPSILQATLPPAIYLCIHLTEGETITPMVLARRFTLNPVLVMGSLMFWDWLWGIGGAFLSVPLLAVFKIICDHVDILTPIGHIVGGPTRGANTAPLFTPDMIDEDDSQPPGK</sequence>
<keyword evidence="4 7" id="KW-1133">Transmembrane helix</keyword>
<evidence type="ECO:0000313" key="9">
    <source>
        <dbReference type="Proteomes" id="UP000248301"/>
    </source>
</evidence>
<evidence type="ECO:0000313" key="8">
    <source>
        <dbReference type="EMBL" id="PYD63384.1"/>
    </source>
</evidence>
<feature type="transmembrane region" description="Helical" evidence="7">
    <location>
        <begin position="284"/>
        <end position="314"/>
    </location>
</feature>
<dbReference type="OrthoDB" id="9799225at2"/>
<organism evidence="8 9">
    <name type="scientific">Gluconacetobacter entanii</name>
    <dbReference type="NCBI Taxonomy" id="108528"/>
    <lineage>
        <taxon>Bacteria</taxon>
        <taxon>Pseudomonadati</taxon>
        <taxon>Pseudomonadota</taxon>
        <taxon>Alphaproteobacteria</taxon>
        <taxon>Acetobacterales</taxon>
        <taxon>Acetobacteraceae</taxon>
        <taxon>Gluconacetobacter</taxon>
    </lineage>
</organism>
<dbReference type="GO" id="GO:0055085">
    <property type="term" value="P:transmembrane transport"/>
    <property type="evidence" value="ECO:0007669"/>
    <property type="project" value="TreeGrafter"/>
</dbReference>